<dbReference type="Proteomes" id="UP001152604">
    <property type="component" value="Unassembled WGS sequence"/>
</dbReference>
<feature type="transmembrane region" description="Helical" evidence="1">
    <location>
        <begin position="125"/>
        <end position="152"/>
    </location>
</feature>
<dbReference type="EMBL" id="CAKXZS010000046">
    <property type="protein sequence ID" value="CAH2406505.1"/>
    <property type="molecule type" value="Genomic_DNA"/>
</dbReference>
<keyword evidence="1" id="KW-0472">Membrane</keyword>
<dbReference type="Gene3D" id="1.20.120.1760">
    <property type="match status" value="1"/>
</dbReference>
<accession>A0ABM9EB98</accession>
<comment type="caution">
    <text evidence="2">The sequence shown here is derived from an EMBL/GenBank/DDBJ whole genome shotgun (WGS) entry which is preliminary data.</text>
</comment>
<keyword evidence="1" id="KW-1133">Transmembrane helix</keyword>
<dbReference type="InterPro" id="IPR043130">
    <property type="entry name" value="CDP-OH_PTrfase_TM_dom"/>
</dbReference>
<dbReference type="InterPro" id="IPR000462">
    <property type="entry name" value="CDP-OH_P_trans"/>
</dbReference>
<feature type="transmembrane region" description="Helical" evidence="1">
    <location>
        <begin position="223"/>
        <end position="242"/>
    </location>
</feature>
<evidence type="ECO:0000256" key="1">
    <source>
        <dbReference type="SAM" id="Phobius"/>
    </source>
</evidence>
<name>A0ABM9EB98_9HYPH</name>
<sequence>MPARTAGLPQCAHRRSGRKADCRLVIFQPASTQLAAEATGFGKTVTTHLQQFPHTYQALYFEPHSGRLLPRPALIVTMYPPHLRLARQLIILAGVAPRPGGSHMPTLYALKPAFQARLRPLADRLAGAGVTANQITLLAAALSVATGVVVAALAGHRAVFLLMPVVLFARMALNAIDGMLAREHGQASKLGMYLNELCDAISDLALILAFAVIFPAWGVVTFAVAAVLVEFAGVLGIAAGAGRNYAGPFGKSDRALALGIVAVLVACGLWLDAITPFVFPAMATLSLVTAINRIRSGLNGSGD</sequence>
<keyword evidence="3" id="KW-1185">Reference proteome</keyword>
<feature type="transmembrane region" description="Helical" evidence="1">
    <location>
        <begin position="158"/>
        <end position="176"/>
    </location>
</feature>
<protein>
    <submittedName>
        <fullName evidence="2">Inner membrane protein (Modular protein)</fullName>
    </submittedName>
</protein>
<organism evidence="2 3">
    <name type="scientific">Mesorhizobium ventifaucium</name>
    <dbReference type="NCBI Taxonomy" id="666020"/>
    <lineage>
        <taxon>Bacteria</taxon>
        <taxon>Pseudomonadati</taxon>
        <taxon>Pseudomonadota</taxon>
        <taxon>Alphaproteobacteria</taxon>
        <taxon>Hyphomicrobiales</taxon>
        <taxon>Phyllobacteriaceae</taxon>
        <taxon>Mesorhizobium</taxon>
    </lineage>
</organism>
<proteinExistence type="predicted"/>
<reference evidence="2" key="1">
    <citation type="submission" date="2022-03" db="EMBL/GenBank/DDBJ databases">
        <authorList>
            <person name="Brunel B."/>
        </authorList>
    </citation>
    <scope>NUCLEOTIDE SEQUENCE</scope>
    <source>
        <strain evidence="2">STM4922sample</strain>
    </source>
</reference>
<evidence type="ECO:0000313" key="3">
    <source>
        <dbReference type="Proteomes" id="UP001152604"/>
    </source>
</evidence>
<gene>
    <name evidence="2" type="ORF">MES4922_500053</name>
</gene>
<keyword evidence="1" id="KW-0812">Transmembrane</keyword>
<feature type="transmembrane region" description="Helical" evidence="1">
    <location>
        <begin position="254"/>
        <end position="271"/>
    </location>
</feature>
<evidence type="ECO:0000313" key="2">
    <source>
        <dbReference type="EMBL" id="CAH2406505.1"/>
    </source>
</evidence>
<dbReference type="Pfam" id="PF01066">
    <property type="entry name" value="CDP-OH_P_transf"/>
    <property type="match status" value="1"/>
</dbReference>